<dbReference type="EMBL" id="GG698481">
    <property type="protein sequence ID" value="EGD93830.1"/>
    <property type="molecule type" value="Genomic_DNA"/>
</dbReference>
<feature type="domain" description="Protein root UVB sensitive/RUS" evidence="6">
    <location>
        <begin position="38"/>
        <end position="217"/>
    </location>
</feature>
<dbReference type="OrthoDB" id="364779at2759"/>
<evidence type="ECO:0000313" key="8">
    <source>
        <dbReference type="EMBL" id="EGD93830.1"/>
    </source>
</evidence>
<feature type="domain" description="Root UVB sensitive protein C-terminal" evidence="7">
    <location>
        <begin position="285"/>
        <end position="403"/>
    </location>
</feature>
<evidence type="ECO:0000313" key="9">
    <source>
        <dbReference type="Proteomes" id="UP000009172"/>
    </source>
</evidence>
<dbReference type="GO" id="GO:0016020">
    <property type="term" value="C:membrane"/>
    <property type="evidence" value="ECO:0007669"/>
    <property type="project" value="UniProtKB-SubCell"/>
</dbReference>
<evidence type="ECO:0008006" key="10">
    <source>
        <dbReference type="Google" id="ProtNLM"/>
    </source>
</evidence>
<evidence type="ECO:0000259" key="6">
    <source>
        <dbReference type="Pfam" id="PF04884"/>
    </source>
</evidence>
<dbReference type="AlphaFoldDB" id="F2RRC1"/>
<dbReference type="InterPro" id="IPR054549">
    <property type="entry name" value="UVB_sens_RUS_dom"/>
</dbReference>
<keyword evidence="9" id="KW-1185">Reference proteome</keyword>
<evidence type="ECO:0000256" key="2">
    <source>
        <dbReference type="ARBA" id="ARBA00007558"/>
    </source>
</evidence>
<dbReference type="Pfam" id="PF04884">
    <property type="entry name" value="UVB_sens_prot"/>
    <property type="match status" value="1"/>
</dbReference>
<proteinExistence type="inferred from homology"/>
<evidence type="ECO:0000256" key="1">
    <source>
        <dbReference type="ARBA" id="ARBA00004370"/>
    </source>
</evidence>
<sequence length="413" mass="44884">MAPATAPELIVKETKEIGTTVKTYRCPSSRLRSKRRSESVGVGDATASPTAALLLNVLQESMGRIATILFAHRLGTSLEPECKMYRLAADILNDSAMVLDCLSPIFPKPVRVGLLSLSSVLRALCGVAAGSSKASLSAHFARWGNLGELNAVGLNIPPSQLTGVVLSYITSPLETWIALIVLLIVHLGTNHAAVRAVKMTTLNRQRANIVFSHLFEDNLILTPAETSKEERIFERDGVLRWKAESSGILGTCQIGTSLEQLLLLLPEQADRGALETSRTTSTTMDASTNLTALLELFREEEYILYFGPLSRRGAIVLKAGATAQAQLKAWSHALLVSRHLARKNGTATSCIHEKQGGQGELSPSVSVLSILRDTLQEHTRTFKDRVKRLEHAGWQTDVASLETKPGRRVHVSV</sequence>
<protein>
    <recommendedName>
        <fullName evidence="10">DUF647 domain-containing protein</fullName>
    </recommendedName>
</protein>
<keyword evidence="3" id="KW-0812">Transmembrane</keyword>
<evidence type="ECO:0000256" key="4">
    <source>
        <dbReference type="ARBA" id="ARBA00022989"/>
    </source>
</evidence>
<evidence type="ECO:0000256" key="3">
    <source>
        <dbReference type="ARBA" id="ARBA00022692"/>
    </source>
</evidence>
<dbReference type="InterPro" id="IPR055412">
    <property type="entry name" value="UVB_sens_C"/>
</dbReference>
<dbReference type="PANTHER" id="PTHR12770:SF31">
    <property type="entry name" value="RUS FAMILY MEMBER 1"/>
    <property type="match status" value="1"/>
</dbReference>
<accession>F2RRC1</accession>
<name>F2RRC1_TRIT1</name>
<dbReference type="HOGENOM" id="CLU_015325_5_1_1"/>
<keyword evidence="5" id="KW-0472">Membrane</keyword>
<comment type="subcellular location">
    <subcellularLocation>
        <location evidence="1">Membrane</location>
    </subcellularLocation>
</comment>
<dbReference type="Proteomes" id="UP000009172">
    <property type="component" value="Unassembled WGS sequence"/>
</dbReference>
<evidence type="ECO:0000259" key="7">
    <source>
        <dbReference type="Pfam" id="PF24160"/>
    </source>
</evidence>
<gene>
    <name evidence="8" type="ORF">TESG_01362</name>
</gene>
<comment type="similarity">
    <text evidence="2">Belongs to the RUS1 family.</text>
</comment>
<keyword evidence="4" id="KW-1133">Transmembrane helix</keyword>
<reference evidence="9" key="1">
    <citation type="journal article" date="2012" name="MBio">
        <title>Comparative genome analysis of Trichophyton rubrum and related dermatophytes reveals candidate genes involved in infection.</title>
        <authorList>
            <person name="Martinez D.A."/>
            <person name="Oliver B.G."/>
            <person name="Graeser Y."/>
            <person name="Goldberg J.M."/>
            <person name="Li W."/>
            <person name="Martinez-Rossi N.M."/>
            <person name="Monod M."/>
            <person name="Shelest E."/>
            <person name="Barton R.C."/>
            <person name="Birch E."/>
            <person name="Brakhage A.A."/>
            <person name="Chen Z."/>
            <person name="Gurr S.J."/>
            <person name="Heiman D."/>
            <person name="Heitman J."/>
            <person name="Kosti I."/>
            <person name="Rossi A."/>
            <person name="Saif S."/>
            <person name="Samalova M."/>
            <person name="Saunders C.W."/>
            <person name="Shea T."/>
            <person name="Summerbell R.C."/>
            <person name="Xu J."/>
            <person name="Young S."/>
            <person name="Zeng Q."/>
            <person name="Birren B.W."/>
            <person name="Cuomo C.A."/>
            <person name="White T.C."/>
        </authorList>
    </citation>
    <scope>NUCLEOTIDE SEQUENCE [LARGE SCALE GENOMIC DNA]</scope>
    <source>
        <strain evidence="9">CBS 112818</strain>
    </source>
</reference>
<organism evidence="8 9">
    <name type="scientific">Trichophyton tonsurans (strain CBS 112818)</name>
    <name type="common">Scalp ringworm fungus</name>
    <dbReference type="NCBI Taxonomy" id="647933"/>
    <lineage>
        <taxon>Eukaryota</taxon>
        <taxon>Fungi</taxon>
        <taxon>Dikarya</taxon>
        <taxon>Ascomycota</taxon>
        <taxon>Pezizomycotina</taxon>
        <taxon>Eurotiomycetes</taxon>
        <taxon>Eurotiomycetidae</taxon>
        <taxon>Onygenales</taxon>
        <taxon>Arthrodermataceae</taxon>
        <taxon>Trichophyton</taxon>
    </lineage>
</organism>
<evidence type="ECO:0000256" key="5">
    <source>
        <dbReference type="ARBA" id="ARBA00023136"/>
    </source>
</evidence>
<dbReference type="InterPro" id="IPR006968">
    <property type="entry name" value="RUS_fam"/>
</dbReference>
<dbReference type="Pfam" id="PF24160">
    <property type="entry name" value="UVB_sens_C"/>
    <property type="match status" value="1"/>
</dbReference>
<dbReference type="PANTHER" id="PTHR12770">
    <property type="entry name" value="RUS1 FAMILY PROTEIN C16ORF58"/>
    <property type="match status" value="1"/>
</dbReference>